<gene>
    <name evidence="2" type="ORF">L0P57_05235</name>
</gene>
<protein>
    <submittedName>
        <fullName evidence="2">Zinc ribbon domain-containing protein</fullName>
    </submittedName>
</protein>
<comment type="caution">
    <text evidence="2">The sequence shown here is derived from an EMBL/GenBank/DDBJ whole genome shotgun (WGS) entry which is preliminary data.</text>
</comment>
<dbReference type="EMBL" id="JAKNHQ010000005">
    <property type="protein sequence ID" value="MCG4610332.1"/>
    <property type="molecule type" value="Genomic_DNA"/>
</dbReference>
<evidence type="ECO:0000313" key="3">
    <source>
        <dbReference type="Proteomes" id="UP001298681"/>
    </source>
</evidence>
<evidence type="ECO:0000313" key="2">
    <source>
        <dbReference type="EMBL" id="MCG4610332.1"/>
    </source>
</evidence>
<dbReference type="InterPro" id="IPR031493">
    <property type="entry name" value="Zinc_ribbon_15"/>
</dbReference>
<name>A0ABS9MHN9_9FIRM</name>
<keyword evidence="3" id="KW-1185">Reference proteome</keyword>
<evidence type="ECO:0000259" key="1">
    <source>
        <dbReference type="Pfam" id="PF17032"/>
    </source>
</evidence>
<accession>A0ABS9MHN9</accession>
<reference evidence="2 3" key="1">
    <citation type="submission" date="2022-01" db="EMBL/GenBank/DDBJ databases">
        <title>Collection of gut derived symbiotic bacterial strains cultured from healthy donors.</title>
        <authorList>
            <person name="Lin H."/>
            <person name="Kohout C."/>
            <person name="Waligurski E."/>
            <person name="Pamer E.G."/>
        </authorList>
    </citation>
    <scope>NUCLEOTIDE SEQUENCE [LARGE SCALE GENOMIC DNA]</scope>
    <source>
        <strain evidence="2 3">DFI.7.58</strain>
    </source>
</reference>
<proteinExistence type="predicted"/>
<dbReference type="Proteomes" id="UP001298681">
    <property type="component" value="Unassembled WGS sequence"/>
</dbReference>
<feature type="domain" description="Zinc-ribbon 15" evidence="1">
    <location>
        <begin position="22"/>
        <end position="115"/>
    </location>
</feature>
<dbReference type="RefSeq" id="WP_087232879.1">
    <property type="nucleotide sequence ID" value="NZ_JAKNHQ010000005.1"/>
</dbReference>
<organism evidence="2 3">
    <name type="scientific">Anaeromassilibacillus senegalensis</name>
    <dbReference type="NCBI Taxonomy" id="1673717"/>
    <lineage>
        <taxon>Bacteria</taxon>
        <taxon>Bacillati</taxon>
        <taxon>Bacillota</taxon>
        <taxon>Clostridia</taxon>
        <taxon>Eubacteriales</taxon>
        <taxon>Acutalibacteraceae</taxon>
        <taxon>Anaeromassilibacillus</taxon>
    </lineage>
</organism>
<dbReference type="Pfam" id="PF17032">
    <property type="entry name" value="Zn_ribbon_15"/>
    <property type="match status" value="1"/>
</dbReference>
<sequence length="122" mass="13777">MFFLFGVVSGMRDLGERSCMLPCCGMVRAVLTCSFHQFTLFFVPLFRFQKRYFLTCPRCGSIYALSKEEGRRLERDPHAQADPTALSFLRQSGRRCCPHCGCNVEANSRYCPQCGAFLGGNP</sequence>